<dbReference type="SUPFAM" id="SSF53474">
    <property type="entry name" value="alpha/beta-Hydrolases"/>
    <property type="match status" value="1"/>
</dbReference>
<dbReference type="Pfam" id="PF01764">
    <property type="entry name" value="Lipase_3"/>
    <property type="match status" value="1"/>
</dbReference>
<evidence type="ECO:0000313" key="3">
    <source>
        <dbReference type="EMBL" id="ORY89950.1"/>
    </source>
</evidence>
<dbReference type="Gene3D" id="3.40.50.1820">
    <property type="entry name" value="alpha/beta hydrolase"/>
    <property type="match status" value="1"/>
</dbReference>
<feature type="transmembrane region" description="Helical" evidence="1">
    <location>
        <begin position="38"/>
        <end position="60"/>
    </location>
</feature>
<dbReference type="OrthoDB" id="2338663at2759"/>
<evidence type="ECO:0000259" key="2">
    <source>
        <dbReference type="Pfam" id="PF01764"/>
    </source>
</evidence>
<dbReference type="InParanoid" id="A0A1X2GZI1"/>
<gene>
    <name evidence="3" type="ORF">BCR43DRAFT_464703</name>
</gene>
<comment type="caution">
    <text evidence="3">The sequence shown here is derived from an EMBL/GenBank/DDBJ whole genome shotgun (WGS) entry which is preliminary data.</text>
</comment>
<dbReference type="Proteomes" id="UP000242180">
    <property type="component" value="Unassembled WGS sequence"/>
</dbReference>
<feature type="domain" description="Fungal lipase-type" evidence="2">
    <location>
        <begin position="323"/>
        <end position="445"/>
    </location>
</feature>
<dbReference type="GO" id="GO:0006629">
    <property type="term" value="P:lipid metabolic process"/>
    <property type="evidence" value="ECO:0007669"/>
    <property type="project" value="InterPro"/>
</dbReference>
<proteinExistence type="predicted"/>
<sequence length="575" mass="64748">MSQGLMLLYIAVSFVLASIPALAGLFARWKLYLKLGAFLYAISASVWFLAILLFVTFKIVQHSTPFLLRILGRLNRVLSPVVSRISQTKVVGPCIAAVVRANFFVWFMVLLVSDQLMRALLSRLIGRHTSQANYSIVNTVDPTFSLIPAPDQEDQHKKVPFNYSSRIAYTLAVASKLAYEDVDIVQHELRKDGFDVDHSFLPIAYKNVCAYIIERQDEIFLIFRGTNPLNIQNFVTDFSIDMKNIQSNTGKPMGQVHQGFWDAMGHHDAHQPLDHQRSHSTLHIELNAASLYRTVSSTVEAAMKIGQFAVAQLLSHVADPIDQSWAGYDTDVRSHSLFSQAENWILSLADHHHHQQQTQKTADGISRRKKRLYVAGHSLGGALGTIFVAKMLQTDSPLLQYFGGLYTYGQPKIGDGEFTRCFPTEISHQMYHHVYNNDIVARVPPSWFHQYETPPGTLVYINASHGITLYPPHPKTHEPVPVRTISYLHLSGLLNRHVIRRLPNESWLRIIFRLVFPFFLNDHFPTDYCNSLRFGQVLSAVRLDEGMAGGGADEESAIGLATAWSGRNATLVQRS</sequence>
<protein>
    <submittedName>
        <fullName evidence="3">Class 3-domain-containing protein</fullName>
    </submittedName>
</protein>
<keyword evidence="1" id="KW-0812">Transmembrane</keyword>
<dbReference type="InterPro" id="IPR029058">
    <property type="entry name" value="AB_hydrolase_fold"/>
</dbReference>
<evidence type="ECO:0000256" key="1">
    <source>
        <dbReference type="SAM" id="Phobius"/>
    </source>
</evidence>
<dbReference type="PANTHER" id="PTHR46086:SF3">
    <property type="entry name" value="TRIACYLGLYCEROL LIPASE OBL1"/>
    <property type="match status" value="1"/>
</dbReference>
<dbReference type="InterPro" id="IPR044819">
    <property type="entry name" value="OBL-like"/>
</dbReference>
<feature type="transmembrane region" description="Helical" evidence="1">
    <location>
        <begin position="90"/>
        <end position="113"/>
    </location>
</feature>
<dbReference type="InterPro" id="IPR002921">
    <property type="entry name" value="Fungal_lipase-type"/>
</dbReference>
<dbReference type="AlphaFoldDB" id="A0A1X2GZI1"/>
<dbReference type="EMBL" id="MCGN01000013">
    <property type="protein sequence ID" value="ORY89950.1"/>
    <property type="molecule type" value="Genomic_DNA"/>
</dbReference>
<feature type="transmembrane region" description="Helical" evidence="1">
    <location>
        <begin position="6"/>
        <end position="26"/>
    </location>
</feature>
<accession>A0A1X2GZI1</accession>
<keyword evidence="1" id="KW-0472">Membrane</keyword>
<dbReference type="PANTHER" id="PTHR46086">
    <property type="entry name" value="ALPHA/BETA-HYDROLASES SUPERFAMILY PROTEIN"/>
    <property type="match status" value="1"/>
</dbReference>
<dbReference type="STRING" id="13706.A0A1X2GZI1"/>
<reference evidence="3 4" key="1">
    <citation type="submission" date="2016-07" db="EMBL/GenBank/DDBJ databases">
        <title>Pervasive Adenine N6-methylation of Active Genes in Fungi.</title>
        <authorList>
            <consortium name="DOE Joint Genome Institute"/>
            <person name="Mondo S.J."/>
            <person name="Dannebaum R.O."/>
            <person name="Kuo R.C."/>
            <person name="Labutti K."/>
            <person name="Haridas S."/>
            <person name="Kuo A."/>
            <person name="Salamov A."/>
            <person name="Ahrendt S.R."/>
            <person name="Lipzen A."/>
            <person name="Sullivan W."/>
            <person name="Andreopoulos W.B."/>
            <person name="Clum A."/>
            <person name="Lindquist E."/>
            <person name="Daum C."/>
            <person name="Ramamoorthy G.K."/>
            <person name="Gryganskyi A."/>
            <person name="Culley D."/>
            <person name="Magnuson J.K."/>
            <person name="James T.Y."/>
            <person name="O'Malley M.A."/>
            <person name="Stajich J.E."/>
            <person name="Spatafora J.W."/>
            <person name="Visel A."/>
            <person name="Grigoriev I.V."/>
        </authorList>
    </citation>
    <scope>NUCLEOTIDE SEQUENCE [LARGE SCALE GENOMIC DNA]</scope>
    <source>
        <strain evidence="3 4">NRRL 2496</strain>
    </source>
</reference>
<evidence type="ECO:0000313" key="4">
    <source>
        <dbReference type="Proteomes" id="UP000242180"/>
    </source>
</evidence>
<organism evidence="3 4">
    <name type="scientific">Syncephalastrum racemosum</name>
    <name type="common">Filamentous fungus</name>
    <dbReference type="NCBI Taxonomy" id="13706"/>
    <lineage>
        <taxon>Eukaryota</taxon>
        <taxon>Fungi</taxon>
        <taxon>Fungi incertae sedis</taxon>
        <taxon>Mucoromycota</taxon>
        <taxon>Mucoromycotina</taxon>
        <taxon>Mucoromycetes</taxon>
        <taxon>Mucorales</taxon>
        <taxon>Syncephalastraceae</taxon>
        <taxon>Syncephalastrum</taxon>
    </lineage>
</organism>
<keyword evidence="1" id="KW-1133">Transmembrane helix</keyword>
<keyword evidence="4" id="KW-1185">Reference proteome</keyword>
<dbReference type="OMA" id="DPIDASW"/>
<name>A0A1X2GZI1_SYNRA</name>
<dbReference type="GO" id="GO:0004806">
    <property type="term" value="F:triacylglycerol lipase activity"/>
    <property type="evidence" value="ECO:0007669"/>
    <property type="project" value="InterPro"/>
</dbReference>